<dbReference type="EMBL" id="JAUIRO010000001">
    <property type="protein sequence ID" value="KAK0735175.1"/>
    <property type="molecule type" value="Genomic_DNA"/>
</dbReference>
<dbReference type="RefSeq" id="XP_060304052.1">
    <property type="nucleotide sequence ID" value="XM_060448176.1"/>
</dbReference>
<dbReference type="GeneID" id="85331446"/>
<dbReference type="Proteomes" id="UP001172101">
    <property type="component" value="Unassembled WGS sequence"/>
</dbReference>
<evidence type="ECO:0000313" key="2">
    <source>
        <dbReference type="Proteomes" id="UP001172101"/>
    </source>
</evidence>
<name>A0AA40BJ63_9PEZI</name>
<sequence length="101" mass="11602">MGKETSSRKAKLNNCRSSQFLKNRKTPGRPHSLKLRRPSWSTTWDGMEAAAVRQHMVTLYPYGYCNRINTISLPAFHGRPTHNTCQARWWVVGVCAILCRL</sequence>
<gene>
    <name evidence="1" type="ORF">B0T26DRAFT_97551</name>
</gene>
<evidence type="ECO:0000313" key="1">
    <source>
        <dbReference type="EMBL" id="KAK0735175.1"/>
    </source>
</evidence>
<reference evidence="1" key="1">
    <citation type="submission" date="2023-06" db="EMBL/GenBank/DDBJ databases">
        <title>Genome-scale phylogeny and comparative genomics of the fungal order Sordariales.</title>
        <authorList>
            <consortium name="Lawrence Berkeley National Laboratory"/>
            <person name="Hensen N."/>
            <person name="Bonometti L."/>
            <person name="Westerberg I."/>
            <person name="Brannstrom I.O."/>
            <person name="Guillou S."/>
            <person name="Cros-Aarteil S."/>
            <person name="Calhoun S."/>
            <person name="Haridas S."/>
            <person name="Kuo A."/>
            <person name="Mondo S."/>
            <person name="Pangilinan J."/>
            <person name="Riley R."/>
            <person name="LaButti K."/>
            <person name="Andreopoulos B."/>
            <person name="Lipzen A."/>
            <person name="Chen C."/>
            <person name="Yanf M."/>
            <person name="Daum C."/>
            <person name="Ng V."/>
            <person name="Clum A."/>
            <person name="Steindorff A."/>
            <person name="Ohm R."/>
            <person name="Martin F."/>
            <person name="Silar P."/>
            <person name="Natvig D."/>
            <person name="Lalanne C."/>
            <person name="Gautier V."/>
            <person name="Ament-velasquez S.L."/>
            <person name="Kruys A."/>
            <person name="Hutchinson M.I."/>
            <person name="Powell A.J."/>
            <person name="Barry K."/>
            <person name="Miller A.N."/>
            <person name="Grigoriev I.V."/>
            <person name="Debuchy R."/>
            <person name="Gladieux P."/>
            <person name="Thoren M.H."/>
            <person name="Johannesson H."/>
        </authorList>
    </citation>
    <scope>NUCLEOTIDE SEQUENCE</scope>
    <source>
        <strain evidence="1">SMH2392-1A</strain>
    </source>
</reference>
<keyword evidence="2" id="KW-1185">Reference proteome</keyword>
<proteinExistence type="predicted"/>
<organism evidence="1 2">
    <name type="scientific">Lasiosphaeria miniovina</name>
    <dbReference type="NCBI Taxonomy" id="1954250"/>
    <lineage>
        <taxon>Eukaryota</taxon>
        <taxon>Fungi</taxon>
        <taxon>Dikarya</taxon>
        <taxon>Ascomycota</taxon>
        <taxon>Pezizomycotina</taxon>
        <taxon>Sordariomycetes</taxon>
        <taxon>Sordariomycetidae</taxon>
        <taxon>Sordariales</taxon>
        <taxon>Lasiosphaeriaceae</taxon>
        <taxon>Lasiosphaeria</taxon>
    </lineage>
</organism>
<accession>A0AA40BJ63</accession>
<protein>
    <submittedName>
        <fullName evidence="1">Uncharacterized protein</fullName>
    </submittedName>
</protein>
<comment type="caution">
    <text evidence="1">The sequence shown here is derived from an EMBL/GenBank/DDBJ whole genome shotgun (WGS) entry which is preliminary data.</text>
</comment>
<dbReference type="AlphaFoldDB" id="A0AA40BJ63"/>